<evidence type="ECO:0000313" key="3">
    <source>
        <dbReference type="Proteomes" id="UP001468345"/>
    </source>
</evidence>
<dbReference type="Proteomes" id="UP001468345">
    <property type="component" value="Chromosome"/>
</dbReference>
<dbReference type="EMBL" id="CP133006">
    <property type="protein sequence ID" value="WZG10566.1"/>
    <property type="molecule type" value="Genomic_DNA"/>
</dbReference>
<evidence type="ECO:0000259" key="1">
    <source>
        <dbReference type="Pfam" id="PF01261"/>
    </source>
</evidence>
<name>A0ABZ2WEW9_9STAP</name>
<keyword evidence="3" id="KW-1185">Reference proteome</keyword>
<dbReference type="SUPFAM" id="SSF51658">
    <property type="entry name" value="Xylose isomerase-like"/>
    <property type="match status" value="1"/>
</dbReference>
<dbReference type="InterPro" id="IPR013022">
    <property type="entry name" value="Xyl_isomerase-like_TIM-brl"/>
</dbReference>
<protein>
    <submittedName>
        <fullName evidence="2">Sugar phosphate isomerase/epimerase</fullName>
    </submittedName>
</protein>
<dbReference type="RefSeq" id="WP_341636637.1">
    <property type="nucleotide sequence ID" value="NZ_CP133006.1"/>
</dbReference>
<organism evidence="2 3">
    <name type="scientific">Staphylococcus casei</name>
    <dbReference type="NCBI Taxonomy" id="201828"/>
    <lineage>
        <taxon>Bacteria</taxon>
        <taxon>Bacillati</taxon>
        <taxon>Bacillota</taxon>
        <taxon>Bacilli</taxon>
        <taxon>Bacillales</taxon>
        <taxon>Staphylococcaceae</taxon>
        <taxon>Staphylococcus</taxon>
    </lineage>
</organism>
<sequence length="274" mass="30869">MAINFGCQGSTWVLDYDEKADKMDQVIKDTANAGLTGVDVQINLLGKYEKSPQLLKEALDKRGLKLAALTIPHAFVDGHVSEVERALEDYFFDYLKHFPGAIMNVPSRSGENRNSLLQRQKEIIKGANELGKRAYEEHGITTSLHPISYKTSYWKFEEDYKVLFDGLDNSYMGYTPDAGHIAMGGMEPSKIFKNAISLIKHGHYKDVANNLEWKNMGEGDINFLECTQILKDSDYNGWIMLEDEIGESHANVSQVIKGLGTYVQKNIQPLINKN</sequence>
<evidence type="ECO:0000313" key="2">
    <source>
        <dbReference type="EMBL" id="WZG10566.1"/>
    </source>
</evidence>
<accession>A0ABZ2WEW9</accession>
<dbReference type="Pfam" id="PF01261">
    <property type="entry name" value="AP_endonuc_2"/>
    <property type="match status" value="1"/>
</dbReference>
<dbReference type="PANTHER" id="PTHR12110">
    <property type="entry name" value="HYDROXYPYRUVATE ISOMERASE"/>
    <property type="match status" value="1"/>
</dbReference>
<dbReference type="InterPro" id="IPR050312">
    <property type="entry name" value="IolE/XylAMocC-like"/>
</dbReference>
<keyword evidence="2" id="KW-0413">Isomerase</keyword>
<feature type="domain" description="Xylose isomerase-like TIM barrel" evidence="1">
    <location>
        <begin position="28"/>
        <end position="246"/>
    </location>
</feature>
<dbReference type="InterPro" id="IPR036237">
    <property type="entry name" value="Xyl_isomerase-like_sf"/>
</dbReference>
<gene>
    <name evidence="2" type="ORF">SHJJP9002_002594</name>
</gene>
<reference evidence="2 3" key="1">
    <citation type="journal article" date="2024" name="ISME J.">
        <title>Staphylococcus epidermidis bacteriocin A37 kills natural competitors with a unique mechanism of action.</title>
        <authorList>
            <person name="Puls J.S."/>
            <person name="Winnerling B."/>
            <person name="Power J.J."/>
            <person name="Kruger A.M."/>
            <person name="Brajtenbach D."/>
            <person name="Johnson M."/>
            <person name="Bilici K."/>
            <person name="Camus L."/>
            <person name="Fliesswasser T."/>
            <person name="Schneider T."/>
            <person name="Sahl H.G."/>
            <person name="Ghosal D."/>
            <person name="Kubitscheck U."/>
            <person name="Heilbronner S."/>
            <person name="Grein F."/>
        </authorList>
    </citation>
    <scope>NUCLEOTIDE SEQUENCE [LARGE SCALE GENOMIC DNA]</scope>
    <source>
        <strain evidence="2 3">SCK7</strain>
    </source>
</reference>
<dbReference type="PANTHER" id="PTHR12110:SF41">
    <property type="entry name" value="INOSOSE DEHYDRATASE"/>
    <property type="match status" value="1"/>
</dbReference>
<dbReference type="GO" id="GO:0016853">
    <property type="term" value="F:isomerase activity"/>
    <property type="evidence" value="ECO:0007669"/>
    <property type="project" value="UniProtKB-KW"/>
</dbReference>
<proteinExistence type="predicted"/>
<dbReference type="Gene3D" id="3.20.20.150">
    <property type="entry name" value="Divalent-metal-dependent TIM barrel enzymes"/>
    <property type="match status" value="1"/>
</dbReference>